<dbReference type="InterPro" id="IPR051220">
    <property type="entry name" value="TFA_Chaperone"/>
</dbReference>
<feature type="domain" description="Terminase large subunit GpA endonuclease" evidence="3">
    <location>
        <begin position="292"/>
        <end position="571"/>
    </location>
</feature>
<dbReference type="OrthoDB" id="5181253at2"/>
<evidence type="ECO:0000313" key="5">
    <source>
        <dbReference type="Proteomes" id="UP000198892"/>
    </source>
</evidence>
<evidence type="ECO:0000256" key="1">
    <source>
        <dbReference type="SAM" id="MobiDB-lite"/>
    </source>
</evidence>
<feature type="compositionally biased region" description="Basic residues" evidence="1">
    <location>
        <begin position="582"/>
        <end position="597"/>
    </location>
</feature>
<dbReference type="PANTHER" id="PTHR34413">
    <property type="entry name" value="PROPHAGE TAIL FIBER ASSEMBLY PROTEIN HOMOLOG TFAE-RELATED-RELATED"/>
    <property type="match status" value="1"/>
</dbReference>
<accession>A0A1I5MM70</accession>
<dbReference type="HAMAP" id="MF_04144">
    <property type="entry name" value="TERL_LAMBDA"/>
    <property type="match status" value="1"/>
</dbReference>
<dbReference type="PANTHER" id="PTHR34413:SF2">
    <property type="entry name" value="PROPHAGE TAIL FIBER ASSEMBLY PROTEIN HOMOLOG TFAE-RELATED"/>
    <property type="match status" value="1"/>
</dbReference>
<dbReference type="Gene3D" id="3.40.50.300">
    <property type="entry name" value="P-loop containing nucleotide triphosphate hydrolases"/>
    <property type="match status" value="1"/>
</dbReference>
<proteinExistence type="inferred from homology"/>
<evidence type="ECO:0000313" key="4">
    <source>
        <dbReference type="EMBL" id="SFP10698.1"/>
    </source>
</evidence>
<dbReference type="InterPro" id="IPR046454">
    <property type="entry name" value="GpA_endonuclease"/>
</dbReference>
<evidence type="ECO:0000259" key="2">
    <source>
        <dbReference type="Pfam" id="PF05876"/>
    </source>
</evidence>
<reference evidence="5" key="1">
    <citation type="submission" date="2016-10" db="EMBL/GenBank/DDBJ databases">
        <authorList>
            <person name="Varghese N."/>
            <person name="Submissions S."/>
        </authorList>
    </citation>
    <scope>NUCLEOTIDE SEQUENCE [LARGE SCALE GENOMIC DNA]</scope>
    <source>
        <strain evidence="5">S7</strain>
    </source>
</reference>
<feature type="region of interest" description="Disordered" evidence="1">
    <location>
        <begin position="575"/>
        <end position="597"/>
    </location>
</feature>
<evidence type="ECO:0000259" key="3">
    <source>
        <dbReference type="Pfam" id="PF20454"/>
    </source>
</evidence>
<dbReference type="Proteomes" id="UP000198892">
    <property type="component" value="Unassembled WGS sequence"/>
</dbReference>
<dbReference type="EMBL" id="FOXD01000002">
    <property type="protein sequence ID" value="SFP10698.1"/>
    <property type="molecule type" value="Genomic_DNA"/>
</dbReference>
<dbReference type="GO" id="GO:0004519">
    <property type="term" value="F:endonuclease activity"/>
    <property type="evidence" value="ECO:0007669"/>
    <property type="project" value="InterPro"/>
</dbReference>
<feature type="domain" description="Phage terminase large subunit GpA ATPase" evidence="2">
    <location>
        <begin position="45"/>
        <end position="282"/>
    </location>
</feature>
<dbReference type="GO" id="GO:0005524">
    <property type="term" value="F:ATP binding"/>
    <property type="evidence" value="ECO:0007669"/>
    <property type="project" value="InterPro"/>
</dbReference>
<organism evidence="4 5">
    <name type="scientific">Salibacterium halotolerans</name>
    <dbReference type="NCBI Taxonomy" id="1884432"/>
    <lineage>
        <taxon>Bacteria</taxon>
        <taxon>Bacillati</taxon>
        <taxon>Bacillota</taxon>
        <taxon>Bacilli</taxon>
        <taxon>Bacillales</taxon>
        <taxon>Bacillaceae</taxon>
    </lineage>
</organism>
<protein>
    <submittedName>
        <fullName evidence="4">Phage terminase, large subunit GpA</fullName>
    </submittedName>
</protein>
<sequence>MSVSRKNNSTSKLFKRLTKEILSPPPDLTVSEWADSYRRLSSESSAEPGQWRTDRAPYQREILDSMLDPELKKIVVMASSQVGKTEILLNAVGYHIDFDPSPILLLMPTEQLAKDFSKERLSPMIRDTPAIRNKVAESKTRDGGNTTLQKAFTGGYIALVGANAPSGLSSRPIRILLADEVDRFPVSAGTEGDPLSLAQKRTNNFYNSKEVIVSTPTVKNASRIEAEYNLGTQELWNLPCPSCGEYQPLRWQQIKFESASHACKHCGTLHNEYEWKDAKGMWVAQNPDANFRSFHLNELLSPWSPWKKVIDDFLEAKSKGPESLKVWVNTSLGESWEEEGEQLEEDELLKRAEGYEADVPSGVKILTAAVDVQDDRFEIEVVGWGAGKESWGIEYHQIFGDLNTMTPWNDLDAYLSRTWKDSQGKECGIAGACIDSGGHFTQEVYKFCAPRKSRRIFPIKGQGGQNQYIPLVNGYKEIKGLKVFLFHLGVDEGKAKVMSRLQQLETGPGFCHFPVGKGYNKSYFEGLTAEKLVTRYREGIPYNVWKQVRDRNEPIDLRVYNTAAIEILNPNLDEEFTPAQQPKKRRRKRTHSRGASI</sequence>
<dbReference type="Pfam" id="PF05876">
    <property type="entry name" value="GpA_ATPase"/>
    <property type="match status" value="1"/>
</dbReference>
<dbReference type="InterPro" id="IPR027417">
    <property type="entry name" value="P-loop_NTPase"/>
</dbReference>
<dbReference type="STRING" id="1884432.SAMN05518683_102281"/>
<dbReference type="InterPro" id="IPR008866">
    <property type="entry name" value="Phage_lambda_GpA-like"/>
</dbReference>
<dbReference type="InterPro" id="IPR046453">
    <property type="entry name" value="GpA_ATPase"/>
</dbReference>
<keyword evidence="5" id="KW-1185">Reference proteome</keyword>
<gene>
    <name evidence="4" type="ORF">SAMN05518683_102281</name>
</gene>
<dbReference type="GO" id="GO:0016887">
    <property type="term" value="F:ATP hydrolysis activity"/>
    <property type="evidence" value="ECO:0007669"/>
    <property type="project" value="InterPro"/>
</dbReference>
<dbReference type="Pfam" id="PF20454">
    <property type="entry name" value="GpA_nuclease"/>
    <property type="match status" value="1"/>
</dbReference>
<name>A0A1I5MM70_9BACI</name>
<dbReference type="RefSeq" id="WP_093335111.1">
    <property type="nucleotide sequence ID" value="NZ_FOXD01000002.1"/>
</dbReference>
<dbReference type="AlphaFoldDB" id="A0A1I5MM70"/>